<dbReference type="EMBL" id="JANPWB010000016">
    <property type="protein sequence ID" value="KAJ1082023.1"/>
    <property type="molecule type" value="Genomic_DNA"/>
</dbReference>
<feature type="compositionally biased region" description="Polar residues" evidence="1">
    <location>
        <begin position="121"/>
        <end position="137"/>
    </location>
</feature>
<comment type="caution">
    <text evidence="2">The sequence shown here is derived from an EMBL/GenBank/DDBJ whole genome shotgun (WGS) entry which is preliminary data.</text>
</comment>
<feature type="region of interest" description="Disordered" evidence="1">
    <location>
        <begin position="116"/>
        <end position="155"/>
    </location>
</feature>
<dbReference type="AlphaFoldDB" id="A0AAV7KY86"/>
<reference evidence="2" key="1">
    <citation type="journal article" date="2022" name="bioRxiv">
        <title>Sequencing and chromosome-scale assembly of the giantPleurodeles waltlgenome.</title>
        <authorList>
            <person name="Brown T."/>
            <person name="Elewa A."/>
            <person name="Iarovenko S."/>
            <person name="Subramanian E."/>
            <person name="Araus A.J."/>
            <person name="Petzold A."/>
            <person name="Susuki M."/>
            <person name="Suzuki K.-i.T."/>
            <person name="Hayashi T."/>
            <person name="Toyoda A."/>
            <person name="Oliveira C."/>
            <person name="Osipova E."/>
            <person name="Leigh N.D."/>
            <person name="Simon A."/>
            <person name="Yun M.H."/>
        </authorList>
    </citation>
    <scope>NUCLEOTIDE SEQUENCE</scope>
    <source>
        <strain evidence="2">20211129_DDA</strain>
        <tissue evidence="2">Liver</tissue>
    </source>
</reference>
<dbReference type="Proteomes" id="UP001066276">
    <property type="component" value="Chromosome 12"/>
</dbReference>
<organism evidence="2 3">
    <name type="scientific">Pleurodeles waltl</name>
    <name type="common">Iberian ribbed newt</name>
    <dbReference type="NCBI Taxonomy" id="8319"/>
    <lineage>
        <taxon>Eukaryota</taxon>
        <taxon>Metazoa</taxon>
        <taxon>Chordata</taxon>
        <taxon>Craniata</taxon>
        <taxon>Vertebrata</taxon>
        <taxon>Euteleostomi</taxon>
        <taxon>Amphibia</taxon>
        <taxon>Batrachia</taxon>
        <taxon>Caudata</taxon>
        <taxon>Salamandroidea</taxon>
        <taxon>Salamandridae</taxon>
        <taxon>Pleurodelinae</taxon>
        <taxon>Pleurodeles</taxon>
    </lineage>
</organism>
<sequence length="155" mass="17215">MVGCSTIIALKAYQWAYHISVGISHVRGVKDRVKPHMWQTFAGLRVGLQQGLITCPLGSRLSFALPTPPPWVYLSVPPSQDLTLHVSGTDASQTIREISRSNGDELRQGHQSHKWIPGWPHQTQCPTAEQEPTQPTATKELCSPQRATDTDVRRV</sequence>
<evidence type="ECO:0000313" key="3">
    <source>
        <dbReference type="Proteomes" id="UP001066276"/>
    </source>
</evidence>
<proteinExistence type="predicted"/>
<gene>
    <name evidence="2" type="ORF">NDU88_002195</name>
</gene>
<evidence type="ECO:0000313" key="2">
    <source>
        <dbReference type="EMBL" id="KAJ1082023.1"/>
    </source>
</evidence>
<accession>A0AAV7KY86</accession>
<protein>
    <submittedName>
        <fullName evidence="2">Uncharacterized protein</fullName>
    </submittedName>
</protein>
<name>A0AAV7KY86_PLEWA</name>
<evidence type="ECO:0000256" key="1">
    <source>
        <dbReference type="SAM" id="MobiDB-lite"/>
    </source>
</evidence>
<keyword evidence="3" id="KW-1185">Reference proteome</keyword>